<dbReference type="PANTHER" id="PTHR31441">
    <property type="entry name" value="FOLLICULIN FAMILY MEMBER"/>
    <property type="match status" value="1"/>
</dbReference>
<dbReference type="GO" id="GO:0005096">
    <property type="term" value="F:GTPase activator activity"/>
    <property type="evidence" value="ECO:0007669"/>
    <property type="project" value="InterPro"/>
</dbReference>
<feature type="compositionally biased region" description="Low complexity" evidence="1">
    <location>
        <begin position="484"/>
        <end position="499"/>
    </location>
</feature>
<evidence type="ECO:0000256" key="1">
    <source>
        <dbReference type="SAM" id="MobiDB-lite"/>
    </source>
</evidence>
<organism evidence="3 4">
    <name type="scientific">Trichoderma cornu-damae</name>
    <dbReference type="NCBI Taxonomy" id="654480"/>
    <lineage>
        <taxon>Eukaryota</taxon>
        <taxon>Fungi</taxon>
        <taxon>Dikarya</taxon>
        <taxon>Ascomycota</taxon>
        <taxon>Pezizomycotina</taxon>
        <taxon>Sordariomycetes</taxon>
        <taxon>Hypocreomycetidae</taxon>
        <taxon>Hypocreales</taxon>
        <taxon>Hypocreaceae</taxon>
        <taxon>Trichoderma</taxon>
    </lineage>
</organism>
<dbReference type="PANTHER" id="PTHR31441:SF2">
    <property type="entry name" value="FOLLICULIN"/>
    <property type="match status" value="1"/>
</dbReference>
<dbReference type="GO" id="GO:0005829">
    <property type="term" value="C:cytosol"/>
    <property type="evidence" value="ECO:0007669"/>
    <property type="project" value="TreeGrafter"/>
</dbReference>
<accession>A0A9P8QPD5</accession>
<name>A0A9P8QPD5_9HYPO</name>
<proteinExistence type="predicted"/>
<dbReference type="InterPro" id="IPR037521">
    <property type="entry name" value="FLCN/SMCR8_DENN"/>
</dbReference>
<evidence type="ECO:0000313" key="3">
    <source>
        <dbReference type="EMBL" id="KAH6606072.1"/>
    </source>
</evidence>
<dbReference type="Pfam" id="PF11704">
    <property type="entry name" value="Folliculin"/>
    <property type="match status" value="1"/>
</dbReference>
<comment type="caution">
    <text evidence="3">The sequence shown here is derived from an EMBL/GenBank/DDBJ whole genome shotgun (WGS) entry which is preliminary data.</text>
</comment>
<feature type="compositionally biased region" description="Basic and acidic residues" evidence="1">
    <location>
        <begin position="219"/>
        <end position="234"/>
    </location>
</feature>
<keyword evidence="4" id="KW-1185">Reference proteome</keyword>
<evidence type="ECO:0000313" key="4">
    <source>
        <dbReference type="Proteomes" id="UP000827724"/>
    </source>
</evidence>
<gene>
    <name evidence="3" type="ORF">Trco_005225</name>
</gene>
<protein>
    <submittedName>
        <fullName evidence="3">Folliculin</fullName>
    </submittedName>
</protein>
<dbReference type="Proteomes" id="UP000827724">
    <property type="component" value="Unassembled WGS sequence"/>
</dbReference>
<dbReference type="EMBL" id="JAIWOZ010000004">
    <property type="protein sequence ID" value="KAH6606072.1"/>
    <property type="molecule type" value="Genomic_DNA"/>
</dbReference>
<feature type="compositionally biased region" description="Low complexity" evidence="1">
    <location>
        <begin position="369"/>
        <end position="391"/>
    </location>
</feature>
<reference evidence="3" key="1">
    <citation type="submission" date="2021-08" db="EMBL/GenBank/DDBJ databases">
        <title>Chromosome-Level Trichoderma cornu-damae using Hi-C Data.</title>
        <authorList>
            <person name="Kim C.S."/>
        </authorList>
    </citation>
    <scope>NUCLEOTIDE SEQUENCE</scope>
    <source>
        <strain evidence="3">KA19-0412C</strain>
    </source>
</reference>
<dbReference type="InterPro" id="IPR021713">
    <property type="entry name" value="Folliculin"/>
</dbReference>
<sequence>MTYIYSQTKTGLRCGLVEARIAQAFLRVALVSLLHKGSKGPPPCASGSERAQSSIDPSVRFQRRLDMPLATAASPLIPSYPPLLSSPPILPASPAPAGRQAMDPTLLLTLNLQLCLAHYCDIHGPTPLMVTEGLSAPCGVCHDGSAAASDGPPRSAPAAPESQPRVPSTAHAGGTRDLGVPQDAQPQRPALRRSPGADGAAVSGLDTPPESPRPLSQQPRRDSSYRRTYDETVTRKQGPCDNCAMTLPRRQQSSPEDVIDTRSPTLRTRAPAERVFLPVDPASPPNSQSSSDTDADHELPRQPRSRRNVSSVSSRTTSCSSTSTTSERHPSHVHYVDYTSTHEPILPDSFSLVRASCLRALSFETLPRAPSTATPTSSPQHHSSPSFVTTQSAGSAASGGAIFFGDSLAGYTTAYIFRIPDVHARGHKRVYAFLALSTHKERLAMKTFAGVSSAFRELATWIQTLAEAEAERTAESSPIGSVLHSGGPASHAASSSSSSTVDAPNVDRGGSSFLTGGSGFTRRMGGPGSVSSLKARGLAELVGQPDFFITLHKKFVQLLFEVGVSLNS</sequence>
<dbReference type="PROSITE" id="PS51834">
    <property type="entry name" value="DENN_FLCN_SMCR8"/>
    <property type="match status" value="1"/>
</dbReference>
<dbReference type="OrthoDB" id="5599713at2759"/>
<feature type="region of interest" description="Disordered" evidence="1">
    <location>
        <begin position="476"/>
        <end position="507"/>
    </location>
</feature>
<evidence type="ECO:0000259" key="2">
    <source>
        <dbReference type="PROSITE" id="PS51834"/>
    </source>
</evidence>
<dbReference type="InterPro" id="IPR037520">
    <property type="entry name" value="Folliculin/SMCR8_longin"/>
</dbReference>
<feature type="region of interest" description="Disordered" evidence="1">
    <location>
        <begin position="146"/>
        <end position="330"/>
    </location>
</feature>
<dbReference type="GO" id="GO:1904263">
    <property type="term" value="P:positive regulation of TORC1 signaling"/>
    <property type="evidence" value="ECO:0007669"/>
    <property type="project" value="TreeGrafter"/>
</dbReference>
<feature type="compositionally biased region" description="Low complexity" evidence="1">
    <location>
        <begin position="308"/>
        <end position="325"/>
    </location>
</feature>
<feature type="region of interest" description="Disordered" evidence="1">
    <location>
        <begin position="368"/>
        <end position="391"/>
    </location>
</feature>
<feature type="domain" description="UDENN FLCN/SMCR8-type" evidence="2">
    <location>
        <begin position="320"/>
        <end position="568"/>
    </location>
</feature>
<dbReference type="AlphaFoldDB" id="A0A9P8QPD5"/>